<evidence type="ECO:0000313" key="2">
    <source>
        <dbReference type="Proteomes" id="UP000299102"/>
    </source>
</evidence>
<gene>
    <name evidence="1" type="ORF">EVAR_18228_1</name>
</gene>
<evidence type="ECO:0000313" key="1">
    <source>
        <dbReference type="EMBL" id="GBP26591.1"/>
    </source>
</evidence>
<dbReference type="AlphaFoldDB" id="A0A4C1UJD7"/>
<name>A0A4C1UJD7_EUMVA</name>
<protein>
    <submittedName>
        <fullName evidence="1">Uncharacterized protein</fullName>
    </submittedName>
</protein>
<keyword evidence="2" id="KW-1185">Reference proteome</keyword>
<organism evidence="1 2">
    <name type="scientific">Eumeta variegata</name>
    <name type="common">Bagworm moth</name>
    <name type="synonym">Eumeta japonica</name>
    <dbReference type="NCBI Taxonomy" id="151549"/>
    <lineage>
        <taxon>Eukaryota</taxon>
        <taxon>Metazoa</taxon>
        <taxon>Ecdysozoa</taxon>
        <taxon>Arthropoda</taxon>
        <taxon>Hexapoda</taxon>
        <taxon>Insecta</taxon>
        <taxon>Pterygota</taxon>
        <taxon>Neoptera</taxon>
        <taxon>Endopterygota</taxon>
        <taxon>Lepidoptera</taxon>
        <taxon>Glossata</taxon>
        <taxon>Ditrysia</taxon>
        <taxon>Tineoidea</taxon>
        <taxon>Psychidae</taxon>
        <taxon>Oiketicinae</taxon>
        <taxon>Eumeta</taxon>
    </lineage>
</organism>
<dbReference type="Proteomes" id="UP000299102">
    <property type="component" value="Unassembled WGS sequence"/>
</dbReference>
<accession>A0A4C1UJD7</accession>
<comment type="caution">
    <text evidence="1">The sequence shown here is derived from an EMBL/GenBank/DDBJ whole genome shotgun (WGS) entry which is preliminary data.</text>
</comment>
<sequence>MKINTETKIELQQSNELARSVECGTLTEYGRELEDSAVPLRPVSESSGGSLPQSLLLRPDHPPLDILFPLKRCDVVDYTLPRRIRDGYRLISLGSRLRRIISRLLSHRNGIFLNRQTRCVFSERRNKITSSAAQTTGARFGNCPRGGCSRECAVSKE</sequence>
<reference evidence="1 2" key="1">
    <citation type="journal article" date="2019" name="Commun. Biol.">
        <title>The bagworm genome reveals a unique fibroin gene that provides high tensile strength.</title>
        <authorList>
            <person name="Kono N."/>
            <person name="Nakamura H."/>
            <person name="Ohtoshi R."/>
            <person name="Tomita M."/>
            <person name="Numata K."/>
            <person name="Arakawa K."/>
        </authorList>
    </citation>
    <scope>NUCLEOTIDE SEQUENCE [LARGE SCALE GENOMIC DNA]</scope>
</reference>
<proteinExistence type="predicted"/>
<dbReference type="EMBL" id="BGZK01000182">
    <property type="protein sequence ID" value="GBP26591.1"/>
    <property type="molecule type" value="Genomic_DNA"/>
</dbReference>